<name>A0ABD1ZG94_9MARC</name>
<sequence>MPLLSLPLDLLSDPAPACPLHRALIASNVTDESGSREIGVGHCRSIDPELDCTRDLDKRPPLDYATIGTGSICFDGHRQGFRSRSGAVTLIRTSYTLTGTSRQSD</sequence>
<reference evidence="1 2" key="1">
    <citation type="submission" date="2024-09" db="EMBL/GenBank/DDBJ databases">
        <title>Chromosome-scale assembly of Riccia fluitans.</title>
        <authorList>
            <person name="Paukszto L."/>
            <person name="Sawicki J."/>
            <person name="Karawczyk K."/>
            <person name="Piernik-Szablinska J."/>
            <person name="Szczecinska M."/>
            <person name="Mazdziarz M."/>
        </authorList>
    </citation>
    <scope>NUCLEOTIDE SEQUENCE [LARGE SCALE GENOMIC DNA]</scope>
    <source>
        <strain evidence="1">Rf_01</strain>
        <tissue evidence="1">Aerial parts of the thallus</tissue>
    </source>
</reference>
<keyword evidence="2" id="KW-1185">Reference proteome</keyword>
<dbReference type="Proteomes" id="UP001605036">
    <property type="component" value="Unassembled WGS sequence"/>
</dbReference>
<accession>A0ABD1ZG94</accession>
<proteinExistence type="predicted"/>
<protein>
    <submittedName>
        <fullName evidence="1">Uncharacterized protein</fullName>
    </submittedName>
</protein>
<dbReference type="EMBL" id="JBHFFA010000001">
    <property type="protein sequence ID" value="KAL2650350.1"/>
    <property type="molecule type" value="Genomic_DNA"/>
</dbReference>
<dbReference type="AlphaFoldDB" id="A0ABD1ZG94"/>
<evidence type="ECO:0000313" key="2">
    <source>
        <dbReference type="Proteomes" id="UP001605036"/>
    </source>
</evidence>
<comment type="caution">
    <text evidence="1">The sequence shown here is derived from an EMBL/GenBank/DDBJ whole genome shotgun (WGS) entry which is preliminary data.</text>
</comment>
<organism evidence="1 2">
    <name type="scientific">Riccia fluitans</name>
    <dbReference type="NCBI Taxonomy" id="41844"/>
    <lineage>
        <taxon>Eukaryota</taxon>
        <taxon>Viridiplantae</taxon>
        <taxon>Streptophyta</taxon>
        <taxon>Embryophyta</taxon>
        <taxon>Marchantiophyta</taxon>
        <taxon>Marchantiopsida</taxon>
        <taxon>Marchantiidae</taxon>
        <taxon>Marchantiales</taxon>
        <taxon>Ricciaceae</taxon>
        <taxon>Riccia</taxon>
    </lineage>
</organism>
<evidence type="ECO:0000313" key="1">
    <source>
        <dbReference type="EMBL" id="KAL2650350.1"/>
    </source>
</evidence>
<gene>
    <name evidence="1" type="ORF">R1flu_018478</name>
</gene>